<reference evidence="1" key="2">
    <citation type="journal article" date="2021" name="PeerJ">
        <title>Extensive microbial diversity within the chicken gut microbiome revealed by metagenomics and culture.</title>
        <authorList>
            <person name="Gilroy R."/>
            <person name="Ravi A."/>
            <person name="Getino M."/>
            <person name="Pursley I."/>
            <person name="Horton D.L."/>
            <person name="Alikhan N.F."/>
            <person name="Baker D."/>
            <person name="Gharbi K."/>
            <person name="Hall N."/>
            <person name="Watson M."/>
            <person name="Adriaenssens E.M."/>
            <person name="Foster-Nyarko E."/>
            <person name="Jarju S."/>
            <person name="Secka A."/>
            <person name="Antonio M."/>
            <person name="Oren A."/>
            <person name="Chaudhuri R.R."/>
            <person name="La Ragione R."/>
            <person name="Hildebrand F."/>
            <person name="Pallen M.J."/>
        </authorList>
    </citation>
    <scope>NUCLEOTIDE SEQUENCE</scope>
    <source>
        <strain evidence="1">CHK152-2994</strain>
    </source>
</reference>
<name>A0A9D1K5T6_9BACT</name>
<dbReference type="EMBL" id="DVJO01000199">
    <property type="protein sequence ID" value="HIS83754.1"/>
    <property type="molecule type" value="Genomic_DNA"/>
</dbReference>
<evidence type="ECO:0000313" key="2">
    <source>
        <dbReference type="Proteomes" id="UP000824139"/>
    </source>
</evidence>
<protein>
    <submittedName>
        <fullName evidence="1">Uncharacterized protein</fullName>
    </submittedName>
</protein>
<dbReference type="AlphaFoldDB" id="A0A9D1K5T6"/>
<accession>A0A9D1K5T6</accession>
<organism evidence="1 2">
    <name type="scientific">Candidatus Scatenecus faecavium</name>
    <dbReference type="NCBI Taxonomy" id="2840915"/>
    <lineage>
        <taxon>Bacteria</taxon>
        <taxon>Candidatus Scatenecus</taxon>
    </lineage>
</organism>
<evidence type="ECO:0000313" key="1">
    <source>
        <dbReference type="EMBL" id="HIS83754.1"/>
    </source>
</evidence>
<gene>
    <name evidence="1" type="ORF">IAD41_09150</name>
</gene>
<comment type="caution">
    <text evidence="1">The sequence shown here is derived from an EMBL/GenBank/DDBJ whole genome shotgun (WGS) entry which is preliminary data.</text>
</comment>
<reference evidence="1" key="1">
    <citation type="submission" date="2020-10" db="EMBL/GenBank/DDBJ databases">
        <authorList>
            <person name="Gilroy R."/>
        </authorList>
    </citation>
    <scope>NUCLEOTIDE SEQUENCE</scope>
    <source>
        <strain evidence="1">CHK152-2994</strain>
    </source>
</reference>
<sequence>MALNVYNTNYKLGIDTSVLKEVSAEILKRAEAKNSQYNVNNTFGNVLRATDIGFDLYSGKVDAKTANQIALNNSGLNIQLSETAQKAIQFLNSQAAQNVSKNVEGKMTIAVNDVSEQPKTQASPLFNSIISNSTSKDKNGSNPFYHGELLMKEAKKGKKSEEPQSIFG</sequence>
<proteinExistence type="predicted"/>
<dbReference type="Proteomes" id="UP000824139">
    <property type="component" value="Unassembled WGS sequence"/>
</dbReference>